<comment type="similarity">
    <text evidence="3">Belongs to the lysine N(6)-hydroxylase/L-ornithine N(5)-oxygenase family.</text>
</comment>
<keyword evidence="6" id="KW-0521">NADP</keyword>
<comment type="pathway">
    <text evidence="2">Siderophore biosynthesis.</text>
</comment>
<comment type="caution">
    <text evidence="8">The sequence shown here is derived from an EMBL/GenBank/DDBJ whole genome shotgun (WGS) entry which is preliminary data.</text>
</comment>
<evidence type="ECO:0000313" key="9">
    <source>
        <dbReference type="Proteomes" id="UP000191160"/>
    </source>
</evidence>
<protein>
    <submittedName>
        <fullName evidence="8">Ornithine monooxygenase</fullName>
    </submittedName>
</protein>
<dbReference type="PANTHER" id="PTHR42802">
    <property type="entry name" value="MONOOXYGENASE"/>
    <property type="match status" value="1"/>
</dbReference>
<reference evidence="8 9" key="1">
    <citation type="submission" date="2017-02" db="EMBL/GenBank/DDBJ databases">
        <title>Acinetobacter sp. ANC 4945, whole genome shotgun sequencing project.</title>
        <authorList>
            <person name="Radolfova-Krizova L."/>
            <person name="Al Atrouni A."/>
            <person name="Nemec A."/>
        </authorList>
    </citation>
    <scope>NUCLEOTIDE SEQUENCE [LARGE SCALE GENOMIC DNA]</scope>
    <source>
        <strain evidence="8 9">ANC 4945</strain>
    </source>
</reference>
<dbReference type="InterPro" id="IPR025700">
    <property type="entry name" value="Lys/Orn_oxygenase"/>
</dbReference>
<keyword evidence="5" id="KW-0274">FAD</keyword>
<dbReference type="Proteomes" id="UP000191160">
    <property type="component" value="Unassembled WGS sequence"/>
</dbReference>
<dbReference type="Gene3D" id="3.50.50.60">
    <property type="entry name" value="FAD/NAD(P)-binding domain"/>
    <property type="match status" value="1"/>
</dbReference>
<evidence type="ECO:0000256" key="3">
    <source>
        <dbReference type="ARBA" id="ARBA00007588"/>
    </source>
</evidence>
<sequence length="485" mass="55964">MLDFIGIGLGPFNLSLASLLHKQNHLQYQFFEKKPQFDWHAGMQLPNTVLQVPFMADLVSMVDPTSPFSFLNYLKAQQRLYKFYFLEQAQIPRREYNHYCQWVADQLEHIQYQSTVKAIYAQEQGFEVMVEQDGRFRRYQCRNLVIGSGNVPHLPQCLKDIQQQYPERCLHSANYCNAALNHLKGNVVVLGSGQSSAEVFMDLFDRQYLQDQTTTAQFKLHWLTRSNGFFPMEYAPLGLEHFSPDYTAHFYHLSPENKAELLKQQGLLYKGISAKTIRDIYQKLYHRSIGQNIQQTHLHAQVGLVAAEPHGAGIRLQFQHKVTSEQFYLDADFVVASTGYRSPEWQYLKYLKPLIQCDEFGRWKISQDYRLQHDAVGEIFVQNQEMHSHGVGTPDLGLGAHRAAVIANQLLGFNLYDLGDQAQSFQHFSPIENAEMHSMGIVKKSTLTNIQRPFSVKKTIANYAMNRNTTMPNKQEQNTVKLEKL</sequence>
<comment type="cofactor">
    <cofactor evidence="1">
        <name>FAD</name>
        <dbReference type="ChEBI" id="CHEBI:57692"/>
    </cofactor>
</comment>
<dbReference type="AlphaFoldDB" id="A0A1T1GTG4"/>
<dbReference type="PANTHER" id="PTHR42802:SF1">
    <property type="entry name" value="L-ORNITHINE N(5)-MONOOXYGENASE"/>
    <property type="match status" value="1"/>
</dbReference>
<dbReference type="RefSeq" id="WP_078191002.1">
    <property type="nucleotide sequence ID" value="NZ_JAMCOZ010000013.1"/>
</dbReference>
<gene>
    <name evidence="8" type="ORF">B1202_12840</name>
</gene>
<organism evidence="8 9">
    <name type="scientific">Acinetobacter amyesii</name>
    <dbReference type="NCBI Taxonomy" id="2942470"/>
    <lineage>
        <taxon>Bacteria</taxon>
        <taxon>Pseudomonadati</taxon>
        <taxon>Pseudomonadota</taxon>
        <taxon>Gammaproteobacteria</taxon>
        <taxon>Moraxellales</taxon>
        <taxon>Moraxellaceae</taxon>
        <taxon>Acinetobacter</taxon>
    </lineage>
</organism>
<dbReference type="InterPro" id="IPR036188">
    <property type="entry name" value="FAD/NAD-bd_sf"/>
</dbReference>
<evidence type="ECO:0000256" key="4">
    <source>
        <dbReference type="ARBA" id="ARBA00022630"/>
    </source>
</evidence>
<keyword evidence="9" id="KW-1185">Reference proteome</keyword>
<dbReference type="GO" id="GO:0004497">
    <property type="term" value="F:monooxygenase activity"/>
    <property type="evidence" value="ECO:0007669"/>
    <property type="project" value="UniProtKB-KW"/>
</dbReference>
<evidence type="ECO:0000313" key="8">
    <source>
        <dbReference type="EMBL" id="OOV80886.1"/>
    </source>
</evidence>
<keyword evidence="7" id="KW-0560">Oxidoreductase</keyword>
<keyword evidence="8" id="KW-0503">Monooxygenase</keyword>
<dbReference type="SUPFAM" id="SSF51905">
    <property type="entry name" value="FAD/NAD(P)-binding domain"/>
    <property type="match status" value="1"/>
</dbReference>
<name>A0A1T1GTG4_9GAMM</name>
<evidence type="ECO:0000256" key="2">
    <source>
        <dbReference type="ARBA" id="ARBA00004924"/>
    </source>
</evidence>
<evidence type="ECO:0000256" key="1">
    <source>
        <dbReference type="ARBA" id="ARBA00001974"/>
    </source>
</evidence>
<dbReference type="Pfam" id="PF13434">
    <property type="entry name" value="Lys_Orn_oxgnase"/>
    <property type="match status" value="1"/>
</dbReference>
<dbReference type="EMBL" id="MVKX01000008">
    <property type="protein sequence ID" value="OOV80886.1"/>
    <property type="molecule type" value="Genomic_DNA"/>
</dbReference>
<accession>A0A1T1GTG4</accession>
<proteinExistence type="inferred from homology"/>
<evidence type="ECO:0000256" key="7">
    <source>
        <dbReference type="ARBA" id="ARBA00023002"/>
    </source>
</evidence>
<evidence type="ECO:0000256" key="5">
    <source>
        <dbReference type="ARBA" id="ARBA00022827"/>
    </source>
</evidence>
<keyword evidence="4" id="KW-0285">Flavoprotein</keyword>
<evidence type="ECO:0000256" key="6">
    <source>
        <dbReference type="ARBA" id="ARBA00022857"/>
    </source>
</evidence>